<protein>
    <submittedName>
        <fullName evidence="7">Putative oxidoreductase</fullName>
    </submittedName>
</protein>
<comment type="similarity">
    <text evidence="2">Belongs to the oxygen-dependent FAD-linked oxidoreductase family.</text>
</comment>
<dbReference type="Pfam" id="PF01565">
    <property type="entry name" value="FAD_binding_4"/>
    <property type="match status" value="1"/>
</dbReference>
<dbReference type="GO" id="GO:0016491">
    <property type="term" value="F:oxidoreductase activity"/>
    <property type="evidence" value="ECO:0007669"/>
    <property type="project" value="UniProtKB-KW"/>
</dbReference>
<dbReference type="Pfam" id="PF08031">
    <property type="entry name" value="BBE"/>
    <property type="match status" value="1"/>
</dbReference>
<accession>A0A0F6VYT6</accession>
<evidence type="ECO:0000256" key="3">
    <source>
        <dbReference type="ARBA" id="ARBA00022630"/>
    </source>
</evidence>
<dbReference type="RefSeq" id="WP_083458446.1">
    <property type="nucleotide sequence ID" value="NZ_CP011125.1"/>
</dbReference>
<proteinExistence type="inferred from homology"/>
<organism evidence="7 8">
    <name type="scientific">Sandaracinus amylolyticus</name>
    <dbReference type="NCBI Taxonomy" id="927083"/>
    <lineage>
        <taxon>Bacteria</taxon>
        <taxon>Pseudomonadati</taxon>
        <taxon>Myxococcota</taxon>
        <taxon>Polyangia</taxon>
        <taxon>Polyangiales</taxon>
        <taxon>Sandaracinaceae</taxon>
        <taxon>Sandaracinus</taxon>
    </lineage>
</organism>
<dbReference type="Gene3D" id="3.30.465.10">
    <property type="match status" value="1"/>
</dbReference>
<dbReference type="InterPro" id="IPR012951">
    <property type="entry name" value="BBE"/>
</dbReference>
<evidence type="ECO:0000256" key="1">
    <source>
        <dbReference type="ARBA" id="ARBA00001974"/>
    </source>
</evidence>
<dbReference type="GO" id="GO:0071949">
    <property type="term" value="F:FAD binding"/>
    <property type="evidence" value="ECO:0007669"/>
    <property type="project" value="InterPro"/>
</dbReference>
<dbReference type="KEGG" id="samy:DB32_000235"/>
<keyword evidence="5" id="KW-0560">Oxidoreductase</keyword>
<keyword evidence="3" id="KW-0285">Flavoprotein</keyword>
<evidence type="ECO:0000259" key="6">
    <source>
        <dbReference type="PROSITE" id="PS51387"/>
    </source>
</evidence>
<evidence type="ECO:0000256" key="2">
    <source>
        <dbReference type="ARBA" id="ARBA00005466"/>
    </source>
</evidence>
<dbReference type="AlphaFoldDB" id="A0A0F6VYT6"/>
<evidence type="ECO:0000256" key="5">
    <source>
        <dbReference type="ARBA" id="ARBA00023002"/>
    </source>
</evidence>
<comment type="cofactor">
    <cofactor evidence="1">
        <name>FAD</name>
        <dbReference type="ChEBI" id="CHEBI:57692"/>
    </cofactor>
</comment>
<dbReference type="PANTHER" id="PTHR42973">
    <property type="entry name" value="BINDING OXIDOREDUCTASE, PUTATIVE (AFU_ORTHOLOGUE AFUA_1G17690)-RELATED"/>
    <property type="match status" value="1"/>
</dbReference>
<dbReference type="InterPro" id="IPR016166">
    <property type="entry name" value="FAD-bd_PCMH"/>
</dbReference>
<dbReference type="STRING" id="927083.DB32_000235"/>
<evidence type="ECO:0000256" key="4">
    <source>
        <dbReference type="ARBA" id="ARBA00022827"/>
    </source>
</evidence>
<feature type="domain" description="FAD-binding PCMH-type" evidence="6">
    <location>
        <begin position="37"/>
        <end position="208"/>
    </location>
</feature>
<dbReference type="InterPro" id="IPR006094">
    <property type="entry name" value="Oxid_FAD_bind_N"/>
</dbReference>
<dbReference type="EMBL" id="CP011125">
    <property type="protein sequence ID" value="AKF03086.1"/>
    <property type="molecule type" value="Genomic_DNA"/>
</dbReference>
<name>A0A0F6VYT6_9BACT</name>
<keyword evidence="4" id="KW-0274">FAD</keyword>
<dbReference type="Gene3D" id="3.30.43.10">
    <property type="entry name" value="Uridine Diphospho-n-acetylenolpyruvylglucosamine Reductase, domain 2"/>
    <property type="match status" value="1"/>
</dbReference>
<dbReference type="PANTHER" id="PTHR42973:SF39">
    <property type="entry name" value="FAD-BINDING PCMH-TYPE DOMAIN-CONTAINING PROTEIN"/>
    <property type="match status" value="1"/>
</dbReference>
<evidence type="ECO:0000313" key="7">
    <source>
        <dbReference type="EMBL" id="AKF03086.1"/>
    </source>
</evidence>
<sequence>MRVDRPAIEALASSMQGSLIEKDAPGYDAARQVWNAMVDRRPALIARCATPDDVVRCVEFARRNRALTSIRGGGHHIAGNALCEGGLTIDLSGMRGVRMTSGSTRVVVEAGATLADLDAMTQKRALAVPVGINSTTGVAGLTLGAGFGWISRKHGLTVDRLVSAEVVTASGDRVHASERENADLFWALRGGGGNFGVVTSFEFDAVPLGPEVIAGLIVHPLEHGDDVLDFYSRVTQSAPDELTVWAVLRGAPPLPFLPAEVHGKPSIILAVCWVGDPKDGEAVIAPLREHGRPYGVHVGPMPYVAWQQAFDPLLTPGARNYWKTHYFQALSRGLWDVLVDHAKRMPSPLCEVFVGQLGGAVARIPKDATAYAYRSVGYAMNVHTRWERAEDDARCIAWARSLFQGAAPFATGGGYLNFMPEDDMGRVSAAYGEHLPRLAQIKAKYDPENLFRVNVNITPAKTARREAAPPPRP</sequence>
<dbReference type="InterPro" id="IPR016167">
    <property type="entry name" value="FAD-bd_PCMH_sub1"/>
</dbReference>
<gene>
    <name evidence="7" type="ORF">DB32_000235</name>
</gene>
<dbReference type="SUPFAM" id="SSF56176">
    <property type="entry name" value="FAD-binding/transporter-associated domain-like"/>
    <property type="match status" value="1"/>
</dbReference>
<keyword evidence="8" id="KW-1185">Reference proteome</keyword>
<dbReference type="Proteomes" id="UP000034883">
    <property type="component" value="Chromosome"/>
</dbReference>
<reference evidence="7 8" key="1">
    <citation type="submission" date="2015-03" db="EMBL/GenBank/DDBJ databases">
        <title>Genome assembly of Sandaracinus amylolyticus DSM 53668.</title>
        <authorList>
            <person name="Sharma G."/>
            <person name="Subramanian S."/>
        </authorList>
    </citation>
    <scope>NUCLEOTIDE SEQUENCE [LARGE SCALE GENOMIC DNA]</scope>
    <source>
        <strain evidence="7 8">DSM 53668</strain>
    </source>
</reference>
<dbReference type="Gene3D" id="3.40.462.20">
    <property type="match status" value="1"/>
</dbReference>
<dbReference type="InterPro" id="IPR036318">
    <property type="entry name" value="FAD-bd_PCMH-like_sf"/>
</dbReference>
<evidence type="ECO:0000313" key="8">
    <source>
        <dbReference type="Proteomes" id="UP000034883"/>
    </source>
</evidence>
<dbReference type="InterPro" id="IPR016169">
    <property type="entry name" value="FAD-bd_PCMH_sub2"/>
</dbReference>
<dbReference type="OrthoDB" id="9775082at2"/>
<dbReference type="InterPro" id="IPR050416">
    <property type="entry name" value="FAD-linked_Oxidoreductase"/>
</dbReference>
<dbReference type="PROSITE" id="PS51387">
    <property type="entry name" value="FAD_PCMH"/>
    <property type="match status" value="1"/>
</dbReference>